<proteinExistence type="predicted"/>
<sequence length="103" mass="11277">MTDNKLGQENSQRASNANGVNGKIKQKYDGKVDIKNNNTMDHEKIKNDDSYSMLIIIGLMGGLLIVVILIAVIAKQKIQASKQKNGGATSVNYSVGSQRTRKR</sequence>
<feature type="transmembrane region" description="Helical" evidence="2">
    <location>
        <begin position="51"/>
        <end position="74"/>
    </location>
</feature>
<dbReference type="AlphaFoldDB" id="A0A0N5BMU2"/>
<organism evidence="3 4">
    <name type="scientific">Strongyloides papillosus</name>
    <name type="common">Intestinal threadworm</name>
    <dbReference type="NCBI Taxonomy" id="174720"/>
    <lineage>
        <taxon>Eukaryota</taxon>
        <taxon>Metazoa</taxon>
        <taxon>Ecdysozoa</taxon>
        <taxon>Nematoda</taxon>
        <taxon>Chromadorea</taxon>
        <taxon>Rhabditida</taxon>
        <taxon>Tylenchina</taxon>
        <taxon>Panagrolaimomorpha</taxon>
        <taxon>Strongyloidoidea</taxon>
        <taxon>Strongyloididae</taxon>
        <taxon>Strongyloides</taxon>
    </lineage>
</organism>
<reference evidence="4" key="1">
    <citation type="submission" date="2017-02" db="UniProtKB">
        <authorList>
            <consortium name="WormBaseParasite"/>
        </authorList>
    </citation>
    <scope>IDENTIFICATION</scope>
</reference>
<name>A0A0N5BMU2_STREA</name>
<feature type="region of interest" description="Disordered" evidence="1">
    <location>
        <begin position="1"/>
        <end position="24"/>
    </location>
</feature>
<dbReference type="Proteomes" id="UP000046392">
    <property type="component" value="Unplaced"/>
</dbReference>
<feature type="region of interest" description="Disordered" evidence="1">
    <location>
        <begin position="79"/>
        <end position="103"/>
    </location>
</feature>
<accession>A0A0N5BMU2</accession>
<feature type="compositionally biased region" description="Polar residues" evidence="1">
    <location>
        <begin position="1"/>
        <end position="19"/>
    </location>
</feature>
<evidence type="ECO:0000256" key="1">
    <source>
        <dbReference type="SAM" id="MobiDB-lite"/>
    </source>
</evidence>
<keyword evidence="2" id="KW-1133">Transmembrane helix</keyword>
<protein>
    <submittedName>
        <fullName evidence="4">Syndecan domain-containing protein</fullName>
    </submittedName>
</protein>
<keyword evidence="2" id="KW-0812">Transmembrane</keyword>
<keyword evidence="3" id="KW-1185">Reference proteome</keyword>
<evidence type="ECO:0000313" key="3">
    <source>
        <dbReference type="Proteomes" id="UP000046392"/>
    </source>
</evidence>
<evidence type="ECO:0000256" key="2">
    <source>
        <dbReference type="SAM" id="Phobius"/>
    </source>
</evidence>
<keyword evidence="2" id="KW-0472">Membrane</keyword>
<evidence type="ECO:0000313" key="4">
    <source>
        <dbReference type="WBParaSite" id="SPAL_0000722500.1"/>
    </source>
</evidence>
<feature type="compositionally biased region" description="Polar residues" evidence="1">
    <location>
        <begin position="84"/>
        <end position="103"/>
    </location>
</feature>
<dbReference type="WBParaSite" id="SPAL_0000722500.1">
    <property type="protein sequence ID" value="SPAL_0000722500.1"/>
    <property type="gene ID" value="SPAL_0000722500"/>
</dbReference>